<organism evidence="1 2">
    <name type="scientific">Streptomyces kaniharaensis</name>
    <dbReference type="NCBI Taxonomy" id="212423"/>
    <lineage>
        <taxon>Bacteria</taxon>
        <taxon>Bacillati</taxon>
        <taxon>Actinomycetota</taxon>
        <taxon>Actinomycetes</taxon>
        <taxon>Kitasatosporales</taxon>
        <taxon>Streptomycetaceae</taxon>
        <taxon>Streptomyces</taxon>
    </lineage>
</organism>
<dbReference type="RefSeq" id="WP_153470477.1">
    <property type="nucleotide sequence ID" value="NZ_WBOF01000005.1"/>
</dbReference>
<name>A0A6N7L3U0_9ACTN</name>
<reference evidence="1 2" key="1">
    <citation type="submission" date="2019-09" db="EMBL/GenBank/DDBJ databases">
        <title>Genome Sequences of Streptomyces kaniharaensis ATCC 21070.</title>
        <authorList>
            <person name="Zhu W."/>
            <person name="De Crecy-Lagard V."/>
            <person name="Richards N.G."/>
        </authorList>
    </citation>
    <scope>NUCLEOTIDE SEQUENCE [LARGE SCALE GENOMIC DNA]</scope>
    <source>
        <strain evidence="1 2">SF-557</strain>
    </source>
</reference>
<dbReference type="OrthoDB" id="4163643at2"/>
<dbReference type="EMBL" id="WBOF01000005">
    <property type="protein sequence ID" value="MQS17477.1"/>
    <property type="molecule type" value="Genomic_DNA"/>
</dbReference>
<dbReference type="AlphaFoldDB" id="A0A6N7L3U0"/>
<dbReference type="Proteomes" id="UP000450000">
    <property type="component" value="Unassembled WGS sequence"/>
</dbReference>
<protein>
    <submittedName>
        <fullName evidence="1">Uncharacterized protein</fullName>
    </submittedName>
</protein>
<evidence type="ECO:0000313" key="1">
    <source>
        <dbReference type="EMBL" id="MQS17477.1"/>
    </source>
</evidence>
<gene>
    <name evidence="1" type="ORF">F7Q99_36160</name>
</gene>
<comment type="caution">
    <text evidence="1">The sequence shown here is derived from an EMBL/GenBank/DDBJ whole genome shotgun (WGS) entry which is preliminary data.</text>
</comment>
<sequence>MSVTFEPESIQVQWDDPHSLNFNNGNAAEVLRLLGYDAADPYGNDDAVGFLGRVLLALGLLVDDDARPEVTDGRWTCVGRREGYLSARLGELHAMAEHCVAHGLRVRWH</sequence>
<keyword evidence="2" id="KW-1185">Reference proteome</keyword>
<proteinExistence type="predicted"/>
<accession>A0A6N7L3U0</accession>
<evidence type="ECO:0000313" key="2">
    <source>
        <dbReference type="Proteomes" id="UP000450000"/>
    </source>
</evidence>